<comment type="caution">
    <text evidence="2">The sequence shown here is derived from an EMBL/GenBank/DDBJ whole genome shotgun (WGS) entry which is preliminary data.</text>
</comment>
<organism evidence="2 3">
    <name type="scientific">Photobacterium arenosum</name>
    <dbReference type="NCBI Taxonomy" id="2774143"/>
    <lineage>
        <taxon>Bacteria</taxon>
        <taxon>Pseudomonadati</taxon>
        <taxon>Pseudomonadota</taxon>
        <taxon>Gammaproteobacteria</taxon>
        <taxon>Vibrionales</taxon>
        <taxon>Vibrionaceae</taxon>
        <taxon>Photobacterium</taxon>
    </lineage>
</organism>
<dbReference type="EMBL" id="JACYTP010000016">
    <property type="protein sequence ID" value="MBD8514775.1"/>
    <property type="molecule type" value="Genomic_DNA"/>
</dbReference>
<dbReference type="InterPro" id="IPR035985">
    <property type="entry name" value="Ubiquitin-activating_enz"/>
</dbReference>
<sequence>MLTDESFLRYQRQVQLPEIGEQGQQALQQARVLIIGAGGLGAPAALYLAAAGVGSLVIADGDRVERSNLQRQIIYRDDNQGESKAQAAVAQVKALNPLIRARAVTARLVKLQLAMEISLADVVLDCTDNFVSRHAINQACFEHGKRLISAAAIRWQGQLMSFDFRAQQGPCYHCLFPQGEMQAPQNCSETGIAGPVVGIMGTFQALQAVKAITDSGDLCVRQFRQFDGLSLQWQQFTLPANPQCPVCSKESL</sequence>
<name>A0ABR9BSS8_9GAMM</name>
<evidence type="ECO:0000259" key="1">
    <source>
        <dbReference type="Pfam" id="PF00899"/>
    </source>
</evidence>
<dbReference type="NCBIfam" id="NF004281">
    <property type="entry name" value="PRK05690.1"/>
    <property type="match status" value="1"/>
</dbReference>
<reference evidence="2 3" key="1">
    <citation type="submission" date="2020-09" db="EMBL/GenBank/DDBJ databases">
        <title>Photobacterium sp. CAU 1568 isolated from sand of Sido Beach.</title>
        <authorList>
            <person name="Kim W."/>
        </authorList>
    </citation>
    <scope>NUCLEOTIDE SEQUENCE [LARGE SCALE GENOMIC DNA]</scope>
    <source>
        <strain evidence="2 3">CAU 1568</strain>
    </source>
</reference>
<dbReference type="RefSeq" id="WP_192017380.1">
    <property type="nucleotide sequence ID" value="NZ_JACYTP010000016.1"/>
</dbReference>
<proteinExistence type="predicted"/>
<dbReference type="Pfam" id="PF00899">
    <property type="entry name" value="ThiF"/>
    <property type="match status" value="1"/>
</dbReference>
<dbReference type="Proteomes" id="UP000649768">
    <property type="component" value="Unassembled WGS sequence"/>
</dbReference>
<feature type="domain" description="THIF-type NAD/FAD binding fold" evidence="1">
    <location>
        <begin position="10"/>
        <end position="246"/>
    </location>
</feature>
<evidence type="ECO:0000313" key="2">
    <source>
        <dbReference type="EMBL" id="MBD8514775.1"/>
    </source>
</evidence>
<dbReference type="InterPro" id="IPR000594">
    <property type="entry name" value="ThiF_NAD_FAD-bd"/>
</dbReference>
<dbReference type="SUPFAM" id="SSF69572">
    <property type="entry name" value="Activating enzymes of the ubiquitin-like proteins"/>
    <property type="match status" value="1"/>
</dbReference>
<dbReference type="PANTHER" id="PTHR10953">
    <property type="entry name" value="UBIQUITIN-ACTIVATING ENZYME E1"/>
    <property type="match status" value="1"/>
</dbReference>
<keyword evidence="3" id="KW-1185">Reference proteome</keyword>
<protein>
    <submittedName>
        <fullName evidence="2">HesA/MoeB/ThiF family protein</fullName>
    </submittedName>
</protein>
<accession>A0ABR9BSS8</accession>
<dbReference type="Gene3D" id="3.40.50.720">
    <property type="entry name" value="NAD(P)-binding Rossmann-like Domain"/>
    <property type="match status" value="1"/>
</dbReference>
<dbReference type="PANTHER" id="PTHR10953:SF240">
    <property type="entry name" value="SULFUR CARRIER PROTEIN THIS ADENYLYLTRANSFERASE"/>
    <property type="match status" value="1"/>
</dbReference>
<dbReference type="InterPro" id="IPR045886">
    <property type="entry name" value="ThiF/MoeB/HesA"/>
</dbReference>
<gene>
    <name evidence="2" type="ORF">IFO68_19040</name>
</gene>
<evidence type="ECO:0000313" key="3">
    <source>
        <dbReference type="Proteomes" id="UP000649768"/>
    </source>
</evidence>
<dbReference type="CDD" id="cd00757">
    <property type="entry name" value="ThiF_MoeB_HesA_family"/>
    <property type="match status" value="1"/>
</dbReference>